<accession>A0ABX7C7Q1</accession>
<dbReference type="PRINTS" id="PR00950">
    <property type="entry name" value="TYPE3IMSPROT"/>
</dbReference>
<keyword evidence="15" id="KW-0969">Cilium</keyword>
<evidence type="ECO:0000256" key="5">
    <source>
        <dbReference type="ARBA" id="ARBA00022475"/>
    </source>
</evidence>
<keyword evidence="15" id="KW-0282">Flagellum</keyword>
<dbReference type="PANTHER" id="PTHR30531">
    <property type="entry name" value="FLAGELLAR BIOSYNTHETIC PROTEIN FLHB"/>
    <property type="match status" value="1"/>
</dbReference>
<dbReference type="InterPro" id="IPR006135">
    <property type="entry name" value="T3SS_substrate_exporter"/>
</dbReference>
<keyword evidence="6 13" id="KW-0812">Transmembrane</keyword>
<dbReference type="Gene3D" id="3.40.1690.10">
    <property type="entry name" value="secretion proteins EscU"/>
    <property type="match status" value="1"/>
</dbReference>
<dbReference type="PANTHER" id="PTHR30531:SF12">
    <property type="entry name" value="FLAGELLAR BIOSYNTHETIC PROTEIN FLHB"/>
    <property type="match status" value="1"/>
</dbReference>
<keyword evidence="9 13" id="KW-1133">Transmembrane helix</keyword>
<evidence type="ECO:0000256" key="3">
    <source>
        <dbReference type="ARBA" id="ARBA00021622"/>
    </source>
</evidence>
<keyword evidence="7 13" id="KW-1005">Bacterial flagellum biogenesis</keyword>
<evidence type="ECO:0000256" key="11">
    <source>
        <dbReference type="ARBA" id="ARBA00023225"/>
    </source>
</evidence>
<dbReference type="InterPro" id="IPR029025">
    <property type="entry name" value="T3SS_substrate_exporter_C"/>
</dbReference>
<dbReference type="EMBL" id="CP068046">
    <property type="protein sequence ID" value="QQR40293.1"/>
    <property type="molecule type" value="Genomic_DNA"/>
</dbReference>
<evidence type="ECO:0000256" key="14">
    <source>
        <dbReference type="SAM" id="MobiDB-lite"/>
    </source>
</evidence>
<protein>
    <recommendedName>
        <fullName evidence="3 13">Flagellar biosynthetic protein FlhB</fullName>
    </recommendedName>
</protein>
<keyword evidence="4 13" id="KW-0813">Transport</keyword>
<dbReference type="Proteomes" id="UP000595857">
    <property type="component" value="Chromosome"/>
</dbReference>
<evidence type="ECO:0000256" key="13">
    <source>
        <dbReference type="RuleBase" id="RU364091"/>
    </source>
</evidence>
<evidence type="ECO:0000313" key="16">
    <source>
        <dbReference type="Proteomes" id="UP000595857"/>
    </source>
</evidence>
<keyword evidence="10 13" id="KW-0472">Membrane</keyword>
<organism evidence="15 16">
    <name type="scientific">Devosia rhizoryzae</name>
    <dbReference type="NCBI Taxonomy" id="2774137"/>
    <lineage>
        <taxon>Bacteria</taxon>
        <taxon>Pseudomonadati</taxon>
        <taxon>Pseudomonadota</taxon>
        <taxon>Alphaproteobacteria</taxon>
        <taxon>Hyphomicrobiales</taxon>
        <taxon>Devosiaceae</taxon>
        <taxon>Devosia</taxon>
    </lineage>
</organism>
<gene>
    <name evidence="13 15" type="primary">flhB</name>
    <name evidence="15" type="ORF">JI748_04590</name>
</gene>
<keyword evidence="15" id="KW-0966">Cell projection</keyword>
<feature type="transmembrane region" description="Helical" evidence="13">
    <location>
        <begin position="195"/>
        <end position="214"/>
    </location>
</feature>
<dbReference type="RefSeq" id="WP_201635506.1">
    <property type="nucleotide sequence ID" value="NZ_CP068046.1"/>
</dbReference>
<name>A0ABX7C7Q1_9HYPH</name>
<dbReference type="InterPro" id="IPR006136">
    <property type="entry name" value="FlhB"/>
</dbReference>
<dbReference type="Pfam" id="PF01312">
    <property type="entry name" value="Bac_export_2"/>
    <property type="match status" value="1"/>
</dbReference>
<evidence type="ECO:0000256" key="10">
    <source>
        <dbReference type="ARBA" id="ARBA00023136"/>
    </source>
</evidence>
<keyword evidence="16" id="KW-1185">Reference proteome</keyword>
<comment type="function">
    <text evidence="12 13">Required for formation of the rod structure in the basal body of the flagellar apparatus. Together with FliI and FliH, may constitute the export apparatus of flagellin.</text>
</comment>
<proteinExistence type="inferred from homology"/>
<feature type="transmembrane region" description="Helical" evidence="13">
    <location>
        <begin position="145"/>
        <end position="167"/>
    </location>
</feature>
<dbReference type="SUPFAM" id="SSF160544">
    <property type="entry name" value="EscU C-terminal domain-like"/>
    <property type="match status" value="1"/>
</dbReference>
<evidence type="ECO:0000256" key="9">
    <source>
        <dbReference type="ARBA" id="ARBA00022989"/>
    </source>
</evidence>
<feature type="transmembrane region" description="Helical" evidence="13">
    <location>
        <begin position="35"/>
        <end position="55"/>
    </location>
</feature>
<keyword evidence="11 13" id="KW-1006">Bacterial flagellum protein export</keyword>
<dbReference type="NCBIfam" id="TIGR00328">
    <property type="entry name" value="flhB"/>
    <property type="match status" value="1"/>
</dbReference>
<feature type="region of interest" description="Disordered" evidence="14">
    <location>
        <begin position="1"/>
        <end position="27"/>
    </location>
</feature>
<evidence type="ECO:0000313" key="15">
    <source>
        <dbReference type="EMBL" id="QQR40293.1"/>
    </source>
</evidence>
<evidence type="ECO:0000256" key="4">
    <source>
        <dbReference type="ARBA" id="ARBA00022448"/>
    </source>
</evidence>
<keyword evidence="5 13" id="KW-1003">Cell membrane</keyword>
<evidence type="ECO:0000256" key="8">
    <source>
        <dbReference type="ARBA" id="ARBA00022927"/>
    </source>
</evidence>
<evidence type="ECO:0000256" key="6">
    <source>
        <dbReference type="ARBA" id="ARBA00022692"/>
    </source>
</evidence>
<feature type="compositionally biased region" description="Basic and acidic residues" evidence="14">
    <location>
        <begin position="8"/>
        <end position="27"/>
    </location>
</feature>
<reference evidence="15 16" key="1">
    <citation type="submission" date="2021-01" db="EMBL/GenBank/DDBJ databases">
        <title>Genome seq and assembly of Devosia sp. LEGU1.</title>
        <authorList>
            <person name="Chhetri G."/>
        </authorList>
    </citation>
    <scope>NUCLEOTIDE SEQUENCE [LARGE SCALE GENOMIC DNA]</scope>
    <source>
        <strain evidence="15 16">LEGU1</strain>
    </source>
</reference>
<keyword evidence="8 13" id="KW-0653">Protein transport</keyword>
<comment type="subcellular location">
    <subcellularLocation>
        <location evidence="1">Cell membrane</location>
        <topology evidence="1">Multi-pass membrane protein</topology>
    </subcellularLocation>
</comment>
<evidence type="ECO:0000256" key="1">
    <source>
        <dbReference type="ARBA" id="ARBA00004651"/>
    </source>
</evidence>
<evidence type="ECO:0000256" key="7">
    <source>
        <dbReference type="ARBA" id="ARBA00022795"/>
    </source>
</evidence>
<evidence type="ECO:0000256" key="2">
    <source>
        <dbReference type="ARBA" id="ARBA00010690"/>
    </source>
</evidence>
<dbReference type="Gene3D" id="6.10.250.2080">
    <property type="match status" value="1"/>
</dbReference>
<sequence length="363" mass="40013">MSDEAPEQESKTEDPSQKKLEDAHKKGDVAKSQEVTAWFMLLGSAIVFAAMSPWVGAELGASLRLVLLNADQFDVEGAGFGNFFNGLAFTVVGLVLAPLVVLMICGVLANLVQHRPVWSFEPVTPKFSKVSPLAGFKRLFSMEALVNFGKGLAKIGVVGTVVFMVCWPERDRLDTMMTADPVAILMDFQELGVKIFIAVLIVVTAIAAADFFYVRQKWWKRQMMTVQETKEEYKQQEGDPHVKGKLRQMRQERSRKRMMAAVPDATVVITNPTHFAVALKYDKDMAAPKCVAKGADAVALRIRALATENDVPIVENPPLARALFAAMDIDDTIPNEHFKAVAEVIGFVMRLKQSKSGGWRPGA</sequence>
<comment type="similarity">
    <text evidence="2 13">Belongs to the type III secretion exporter family.</text>
</comment>
<evidence type="ECO:0000256" key="12">
    <source>
        <dbReference type="ARBA" id="ARBA00025078"/>
    </source>
</evidence>
<feature type="transmembrane region" description="Helical" evidence="13">
    <location>
        <begin position="87"/>
        <end position="112"/>
    </location>
</feature>